<keyword evidence="2 5" id="KW-0812">Transmembrane</keyword>
<feature type="transmembrane region" description="Helical" evidence="5">
    <location>
        <begin position="72"/>
        <end position="93"/>
    </location>
</feature>
<protein>
    <submittedName>
        <fullName evidence="6">Methyltransferase</fullName>
    </submittedName>
</protein>
<dbReference type="InterPro" id="IPR052527">
    <property type="entry name" value="Metal_cation-efflux_comp"/>
</dbReference>
<dbReference type="Pfam" id="PF04140">
    <property type="entry name" value="ICMT"/>
    <property type="match status" value="1"/>
</dbReference>
<comment type="caution">
    <text evidence="6">The sequence shown here is derived from an EMBL/GenBank/DDBJ whole genome shotgun (WGS) entry which is preliminary data.</text>
</comment>
<keyword evidence="7" id="KW-1185">Reference proteome</keyword>
<evidence type="ECO:0000313" key="7">
    <source>
        <dbReference type="Proteomes" id="UP001224122"/>
    </source>
</evidence>
<evidence type="ECO:0000256" key="5">
    <source>
        <dbReference type="SAM" id="Phobius"/>
    </source>
</evidence>
<dbReference type="PANTHER" id="PTHR43847:SF1">
    <property type="entry name" value="BLL3993 PROTEIN"/>
    <property type="match status" value="1"/>
</dbReference>
<keyword evidence="6" id="KW-0808">Transferase</keyword>
<dbReference type="PANTHER" id="PTHR43847">
    <property type="entry name" value="BLL3993 PROTEIN"/>
    <property type="match status" value="1"/>
</dbReference>
<dbReference type="EMBL" id="JAUSTW010000001">
    <property type="protein sequence ID" value="MDQ0197578.1"/>
    <property type="molecule type" value="Genomic_DNA"/>
</dbReference>
<reference evidence="6 7" key="1">
    <citation type="submission" date="2023-07" db="EMBL/GenBank/DDBJ databases">
        <title>Genomic Encyclopedia of Type Strains, Phase IV (KMG-IV): sequencing the most valuable type-strain genomes for metagenomic binning, comparative biology and taxonomic classification.</title>
        <authorList>
            <person name="Goeker M."/>
        </authorList>
    </citation>
    <scope>NUCLEOTIDE SEQUENCE [LARGE SCALE GENOMIC DNA]</scope>
    <source>
        <strain evidence="6 7">DSM 27594</strain>
    </source>
</reference>
<evidence type="ECO:0000256" key="3">
    <source>
        <dbReference type="ARBA" id="ARBA00022989"/>
    </source>
</evidence>
<organism evidence="6 7">
    <name type="scientific">Neobacillus ginsengisoli</name>
    <dbReference type="NCBI Taxonomy" id="904295"/>
    <lineage>
        <taxon>Bacteria</taxon>
        <taxon>Bacillati</taxon>
        <taxon>Bacillota</taxon>
        <taxon>Bacilli</taxon>
        <taxon>Bacillales</taxon>
        <taxon>Bacillaceae</taxon>
        <taxon>Neobacillus</taxon>
    </lineage>
</organism>
<dbReference type="Proteomes" id="UP001224122">
    <property type="component" value="Unassembled WGS sequence"/>
</dbReference>
<accession>A0ABT9XQ97</accession>
<evidence type="ECO:0000256" key="2">
    <source>
        <dbReference type="ARBA" id="ARBA00022692"/>
    </source>
</evidence>
<evidence type="ECO:0000313" key="6">
    <source>
        <dbReference type="EMBL" id="MDQ0197578.1"/>
    </source>
</evidence>
<dbReference type="GO" id="GO:0008168">
    <property type="term" value="F:methyltransferase activity"/>
    <property type="evidence" value="ECO:0007669"/>
    <property type="project" value="UniProtKB-KW"/>
</dbReference>
<evidence type="ECO:0000256" key="4">
    <source>
        <dbReference type="ARBA" id="ARBA00023136"/>
    </source>
</evidence>
<keyword evidence="6" id="KW-0489">Methyltransferase</keyword>
<dbReference type="RefSeq" id="WP_307404406.1">
    <property type="nucleotide sequence ID" value="NZ_JAUSTW010000001.1"/>
</dbReference>
<sequence>MADIIPFITFFNFILTQRIVELLIAKRNEKWMKDQGAIEFGREHYHYLVWMHMFFLISLCMEKLLFNRELSSYWPFLLLIFFMAQIIRFWVIFSLGKYWNTKIIVLPFANVIRKGPYRYIKHPNYFIVSIELIVVPLLFGAFITAAVFTILNLIIMSIRVPAEEAALKNLTEYDGTFKSCNRFLPKIVK</sequence>
<keyword evidence="4 5" id="KW-0472">Membrane</keyword>
<dbReference type="GO" id="GO:0032259">
    <property type="term" value="P:methylation"/>
    <property type="evidence" value="ECO:0007669"/>
    <property type="project" value="UniProtKB-KW"/>
</dbReference>
<evidence type="ECO:0000256" key="1">
    <source>
        <dbReference type="ARBA" id="ARBA00004141"/>
    </source>
</evidence>
<keyword evidence="3 5" id="KW-1133">Transmembrane helix</keyword>
<dbReference type="Gene3D" id="1.20.120.1630">
    <property type="match status" value="1"/>
</dbReference>
<comment type="subcellular location">
    <subcellularLocation>
        <location evidence="1">Membrane</location>
        <topology evidence="1">Multi-pass membrane protein</topology>
    </subcellularLocation>
</comment>
<name>A0ABT9XQ97_9BACI</name>
<proteinExistence type="predicted"/>
<dbReference type="InterPro" id="IPR007269">
    <property type="entry name" value="ICMT_MeTrfase"/>
</dbReference>
<gene>
    <name evidence="6" type="ORF">J2S10_000683</name>
</gene>
<feature type="transmembrane region" description="Helical" evidence="5">
    <location>
        <begin position="125"/>
        <end position="151"/>
    </location>
</feature>
<feature type="transmembrane region" description="Helical" evidence="5">
    <location>
        <begin position="6"/>
        <end position="24"/>
    </location>
</feature>